<gene>
    <name evidence="1" type="ORF">L1987_65102</name>
</gene>
<dbReference type="Proteomes" id="UP001056120">
    <property type="component" value="Linkage Group LG22"/>
</dbReference>
<organism evidence="1 2">
    <name type="scientific">Smallanthus sonchifolius</name>
    <dbReference type="NCBI Taxonomy" id="185202"/>
    <lineage>
        <taxon>Eukaryota</taxon>
        <taxon>Viridiplantae</taxon>
        <taxon>Streptophyta</taxon>
        <taxon>Embryophyta</taxon>
        <taxon>Tracheophyta</taxon>
        <taxon>Spermatophyta</taxon>
        <taxon>Magnoliopsida</taxon>
        <taxon>eudicotyledons</taxon>
        <taxon>Gunneridae</taxon>
        <taxon>Pentapetalae</taxon>
        <taxon>asterids</taxon>
        <taxon>campanulids</taxon>
        <taxon>Asterales</taxon>
        <taxon>Asteraceae</taxon>
        <taxon>Asteroideae</taxon>
        <taxon>Heliantheae alliance</taxon>
        <taxon>Millerieae</taxon>
        <taxon>Smallanthus</taxon>
    </lineage>
</organism>
<proteinExistence type="predicted"/>
<protein>
    <submittedName>
        <fullName evidence="1">Uncharacterized protein</fullName>
    </submittedName>
</protein>
<evidence type="ECO:0000313" key="2">
    <source>
        <dbReference type="Proteomes" id="UP001056120"/>
    </source>
</evidence>
<reference evidence="2" key="1">
    <citation type="journal article" date="2022" name="Mol. Ecol. Resour.">
        <title>The genomes of chicory, endive, great burdock and yacon provide insights into Asteraceae palaeo-polyploidization history and plant inulin production.</title>
        <authorList>
            <person name="Fan W."/>
            <person name="Wang S."/>
            <person name="Wang H."/>
            <person name="Wang A."/>
            <person name="Jiang F."/>
            <person name="Liu H."/>
            <person name="Zhao H."/>
            <person name="Xu D."/>
            <person name="Zhang Y."/>
        </authorList>
    </citation>
    <scope>NUCLEOTIDE SEQUENCE [LARGE SCALE GENOMIC DNA]</scope>
    <source>
        <strain evidence="2">cv. Yunnan</strain>
    </source>
</reference>
<evidence type="ECO:0000313" key="1">
    <source>
        <dbReference type="EMBL" id="KAI3725318.1"/>
    </source>
</evidence>
<dbReference type="EMBL" id="CM042039">
    <property type="protein sequence ID" value="KAI3725318.1"/>
    <property type="molecule type" value="Genomic_DNA"/>
</dbReference>
<accession>A0ACB9BTQ9</accession>
<name>A0ACB9BTQ9_9ASTR</name>
<sequence length="68" mass="7304">MAATILASQALLFLGSDKVLRSDFLDSGFKLSGLLGLQFFLFLFTIQGDCLSRRPGGALSSLFLGCQE</sequence>
<reference evidence="1 2" key="2">
    <citation type="journal article" date="2022" name="Mol. Ecol. Resour.">
        <title>The genomes of chicory, endive, great burdock and yacon provide insights into Asteraceae paleo-polyploidization history and plant inulin production.</title>
        <authorList>
            <person name="Fan W."/>
            <person name="Wang S."/>
            <person name="Wang H."/>
            <person name="Wang A."/>
            <person name="Jiang F."/>
            <person name="Liu H."/>
            <person name="Zhao H."/>
            <person name="Xu D."/>
            <person name="Zhang Y."/>
        </authorList>
    </citation>
    <scope>NUCLEOTIDE SEQUENCE [LARGE SCALE GENOMIC DNA]</scope>
    <source>
        <strain evidence="2">cv. Yunnan</strain>
        <tissue evidence="1">Leaves</tissue>
    </source>
</reference>
<keyword evidence="2" id="KW-1185">Reference proteome</keyword>
<comment type="caution">
    <text evidence="1">The sequence shown here is derived from an EMBL/GenBank/DDBJ whole genome shotgun (WGS) entry which is preliminary data.</text>
</comment>